<comment type="caution">
    <text evidence="1">The sequence shown here is derived from an EMBL/GenBank/DDBJ whole genome shotgun (WGS) entry which is preliminary data.</text>
</comment>
<gene>
    <name evidence="1" type="ORF">K1T71_003706</name>
</gene>
<dbReference type="Proteomes" id="UP000824533">
    <property type="component" value="Linkage Group LG06"/>
</dbReference>
<reference evidence="1 2" key="1">
    <citation type="journal article" date="2021" name="Front. Genet.">
        <title>Chromosome-Level Genome Assembly Reveals Significant Gene Expansion in the Toll and IMD Signaling Pathways of Dendrolimus kikuchii.</title>
        <authorList>
            <person name="Zhou J."/>
            <person name="Wu P."/>
            <person name="Xiong Z."/>
            <person name="Liu N."/>
            <person name="Zhao N."/>
            <person name="Ji M."/>
            <person name="Qiu Y."/>
            <person name="Yang B."/>
        </authorList>
    </citation>
    <scope>NUCLEOTIDE SEQUENCE [LARGE SCALE GENOMIC DNA]</scope>
    <source>
        <strain evidence="1">Ann1</strain>
    </source>
</reference>
<proteinExistence type="predicted"/>
<organism evidence="1 2">
    <name type="scientific">Dendrolimus kikuchii</name>
    <dbReference type="NCBI Taxonomy" id="765133"/>
    <lineage>
        <taxon>Eukaryota</taxon>
        <taxon>Metazoa</taxon>
        <taxon>Ecdysozoa</taxon>
        <taxon>Arthropoda</taxon>
        <taxon>Hexapoda</taxon>
        <taxon>Insecta</taxon>
        <taxon>Pterygota</taxon>
        <taxon>Neoptera</taxon>
        <taxon>Endopterygota</taxon>
        <taxon>Lepidoptera</taxon>
        <taxon>Glossata</taxon>
        <taxon>Ditrysia</taxon>
        <taxon>Bombycoidea</taxon>
        <taxon>Lasiocampidae</taxon>
        <taxon>Dendrolimus</taxon>
    </lineage>
</organism>
<evidence type="ECO:0000313" key="2">
    <source>
        <dbReference type="Proteomes" id="UP000824533"/>
    </source>
</evidence>
<sequence length="74" mass="7821">MSLALLSLPLFCCQNVVASQSCKVILFVGASSLSPGQLGDLHSLINRFNISRKRLQCTADYSSNSSGRTALGCA</sequence>
<dbReference type="EMBL" id="CM034392">
    <property type="protein sequence ID" value="KAJ0180302.1"/>
    <property type="molecule type" value="Genomic_DNA"/>
</dbReference>
<name>A0ACC1D8T6_9NEOP</name>
<evidence type="ECO:0000313" key="1">
    <source>
        <dbReference type="EMBL" id="KAJ0180302.1"/>
    </source>
</evidence>
<protein>
    <submittedName>
        <fullName evidence="1">Uncharacterized protein</fullName>
    </submittedName>
</protein>
<accession>A0ACC1D8T6</accession>
<keyword evidence="2" id="KW-1185">Reference proteome</keyword>